<dbReference type="Pfam" id="PF25989">
    <property type="entry name" value="YknX_C"/>
    <property type="match status" value="1"/>
</dbReference>
<dbReference type="EMBL" id="SNWX01000003">
    <property type="protein sequence ID" value="TDO94364.1"/>
    <property type="molecule type" value="Genomic_DNA"/>
</dbReference>
<evidence type="ECO:0000259" key="3">
    <source>
        <dbReference type="Pfam" id="PF25917"/>
    </source>
</evidence>
<dbReference type="Gene3D" id="2.40.30.170">
    <property type="match status" value="1"/>
</dbReference>
<organism evidence="6 7">
    <name type="scientific">Halanaerobium saccharolyticum</name>
    <dbReference type="NCBI Taxonomy" id="43595"/>
    <lineage>
        <taxon>Bacteria</taxon>
        <taxon>Bacillati</taxon>
        <taxon>Bacillota</taxon>
        <taxon>Clostridia</taxon>
        <taxon>Halanaerobiales</taxon>
        <taxon>Halanaerobiaceae</taxon>
        <taxon>Halanaerobium</taxon>
    </lineage>
</organism>
<feature type="domain" description="CusB-like beta-barrel" evidence="4">
    <location>
        <begin position="274"/>
        <end position="347"/>
    </location>
</feature>
<gene>
    <name evidence="6" type="ORF">DFR79_10342</name>
</gene>
<dbReference type="GO" id="GO:0015562">
    <property type="term" value="F:efflux transmembrane transporter activity"/>
    <property type="evidence" value="ECO:0007669"/>
    <property type="project" value="TreeGrafter"/>
</dbReference>
<dbReference type="InterPro" id="IPR058637">
    <property type="entry name" value="YknX-like_C"/>
</dbReference>
<dbReference type="NCBIfam" id="TIGR01730">
    <property type="entry name" value="RND_mfp"/>
    <property type="match status" value="1"/>
</dbReference>
<evidence type="ECO:0000259" key="4">
    <source>
        <dbReference type="Pfam" id="PF25954"/>
    </source>
</evidence>
<dbReference type="SUPFAM" id="SSF111369">
    <property type="entry name" value="HlyD-like secretion proteins"/>
    <property type="match status" value="2"/>
</dbReference>
<evidence type="ECO:0000313" key="6">
    <source>
        <dbReference type="EMBL" id="TDO94364.1"/>
    </source>
</evidence>
<dbReference type="Gene3D" id="2.40.420.20">
    <property type="match status" value="1"/>
</dbReference>
<dbReference type="InterPro" id="IPR058625">
    <property type="entry name" value="MdtA-like_BSH"/>
</dbReference>
<dbReference type="Pfam" id="PF25917">
    <property type="entry name" value="BSH_RND"/>
    <property type="match status" value="1"/>
</dbReference>
<dbReference type="InterPro" id="IPR058792">
    <property type="entry name" value="Beta-barrel_RND_2"/>
</dbReference>
<dbReference type="AlphaFoldDB" id="A0A4R6LZV9"/>
<feature type="domain" description="YknX-like C-terminal permuted SH3-like" evidence="5">
    <location>
        <begin position="353"/>
        <end position="418"/>
    </location>
</feature>
<comment type="similarity">
    <text evidence="1">Belongs to the membrane fusion protein (MFP) (TC 8.A.1) family.</text>
</comment>
<dbReference type="GO" id="GO:1990281">
    <property type="term" value="C:efflux pump complex"/>
    <property type="evidence" value="ECO:0007669"/>
    <property type="project" value="TreeGrafter"/>
</dbReference>
<dbReference type="InterPro" id="IPR006143">
    <property type="entry name" value="RND_pump_MFP"/>
</dbReference>
<dbReference type="Proteomes" id="UP000295064">
    <property type="component" value="Unassembled WGS sequence"/>
</dbReference>
<dbReference type="Gene3D" id="1.10.287.470">
    <property type="entry name" value="Helix hairpin bin"/>
    <property type="match status" value="2"/>
</dbReference>
<dbReference type="Pfam" id="PF25954">
    <property type="entry name" value="Beta-barrel_RND_2"/>
    <property type="match status" value="1"/>
</dbReference>
<sequence length="428" mass="47673">MNKKAKMGLTILLIIIIGAAALIFIRQLKNREAQMDEEQNLGVPVETTEVKKDDFQIIYNYSGTVEYAGKRKISAQIGGEITDIYVEEGDEIKKGELLAKIDDEELKNNLNSAQAAVKEAKIALKKTKLSKEISENNLIESRAALNEAQSNYSQWKSDYERDKKLYQKNAIAEAKFEQTKTQFKKAAAQVERMKAAAASAEKSVEIAELNIKNSREKLKKAENEFENARLKLKDTEVKSPITAKVVREFAEEGEFTGVGQPLFEIAQPDRFEVKVQVGMQDLNKLKIGTKALISSPVLENENLKAEISEIASAADPRSRTTEVTISLKVNNLSLKDGDFVSAALVAESYKDVLIIPEKAIFNYQNKSYVYLIEEGKAVRKKIKRGASNGYYTIVKSSLAAGDKIAVSNLNDLQDNVKVYLSEQENGDD</sequence>
<evidence type="ECO:0000256" key="2">
    <source>
        <dbReference type="SAM" id="Coils"/>
    </source>
</evidence>
<feature type="coiled-coil region" evidence="2">
    <location>
        <begin position="183"/>
        <end position="238"/>
    </location>
</feature>
<reference evidence="6 7" key="1">
    <citation type="submission" date="2019-03" db="EMBL/GenBank/DDBJ databases">
        <title>Subsurface microbial communities from deep shales in Ohio and West Virginia, USA.</title>
        <authorList>
            <person name="Wrighton K."/>
        </authorList>
    </citation>
    <scope>NUCLEOTIDE SEQUENCE [LARGE SCALE GENOMIC DNA]</scope>
    <source>
        <strain evidence="6 7">MA284_T2</strain>
    </source>
</reference>
<evidence type="ECO:0000259" key="5">
    <source>
        <dbReference type="Pfam" id="PF25989"/>
    </source>
</evidence>
<evidence type="ECO:0000256" key="1">
    <source>
        <dbReference type="ARBA" id="ARBA00009477"/>
    </source>
</evidence>
<proteinExistence type="inferred from homology"/>
<dbReference type="PANTHER" id="PTHR30469">
    <property type="entry name" value="MULTIDRUG RESISTANCE PROTEIN MDTA"/>
    <property type="match status" value="1"/>
</dbReference>
<feature type="coiled-coil region" evidence="2">
    <location>
        <begin position="103"/>
        <end position="151"/>
    </location>
</feature>
<keyword evidence="2" id="KW-0175">Coiled coil</keyword>
<feature type="domain" description="Multidrug resistance protein MdtA-like barrel-sandwich hybrid" evidence="3">
    <location>
        <begin position="72"/>
        <end position="263"/>
    </location>
</feature>
<dbReference type="RefSeq" id="WP_133514006.1">
    <property type="nucleotide sequence ID" value="NZ_SNWX01000003.1"/>
</dbReference>
<accession>A0A4R6LZV9</accession>
<comment type="caution">
    <text evidence="6">The sequence shown here is derived from an EMBL/GenBank/DDBJ whole genome shotgun (WGS) entry which is preliminary data.</text>
</comment>
<dbReference type="Gene3D" id="2.40.50.100">
    <property type="match status" value="1"/>
</dbReference>
<protein>
    <submittedName>
        <fullName evidence="6">RND family efflux transporter MFP subunit</fullName>
    </submittedName>
</protein>
<evidence type="ECO:0000313" key="7">
    <source>
        <dbReference type="Proteomes" id="UP000295064"/>
    </source>
</evidence>
<name>A0A4R6LZV9_9FIRM</name>
<dbReference type="OrthoDB" id="9791520at2"/>